<accession>A0A9W7ZVC6</accession>
<protein>
    <submittedName>
        <fullName evidence="1">Uncharacterized protein</fullName>
    </submittedName>
</protein>
<organism evidence="1 2">
    <name type="scientific">Mycoemilia scoparia</name>
    <dbReference type="NCBI Taxonomy" id="417184"/>
    <lineage>
        <taxon>Eukaryota</taxon>
        <taxon>Fungi</taxon>
        <taxon>Fungi incertae sedis</taxon>
        <taxon>Zoopagomycota</taxon>
        <taxon>Kickxellomycotina</taxon>
        <taxon>Kickxellomycetes</taxon>
        <taxon>Kickxellales</taxon>
        <taxon>Kickxellaceae</taxon>
        <taxon>Mycoemilia</taxon>
    </lineage>
</organism>
<evidence type="ECO:0000313" key="1">
    <source>
        <dbReference type="EMBL" id="KAJ1916908.1"/>
    </source>
</evidence>
<dbReference type="Proteomes" id="UP001150538">
    <property type="component" value="Unassembled WGS sequence"/>
</dbReference>
<proteinExistence type="predicted"/>
<name>A0A9W7ZVC6_9FUNG</name>
<sequence>MFTPVFGKPYRECEDIDFNFHWPTFTDKVPTSSTSKPSGALTTTPSGFEVEVVTTDGSVVSKACSMFTPVFGKPYRECEDIDFNFHWPTFTDKVPTSSTSKPSGALTTTPSGFEVEVVTTDGSVVSKACSMFTPLFGKPYKDCEDIDSHFHWPTNDKDGPTPTKTTSLNTTLPSDVSLEVLTNNSGSVQSKACSTATGRFGVKYKKCEDYGDYLSTHFSSSGI</sequence>
<gene>
    <name evidence="1" type="ORF">H4219_003490</name>
</gene>
<reference evidence="1" key="1">
    <citation type="submission" date="2022-07" db="EMBL/GenBank/DDBJ databases">
        <title>Phylogenomic reconstructions and comparative analyses of Kickxellomycotina fungi.</title>
        <authorList>
            <person name="Reynolds N.K."/>
            <person name="Stajich J.E."/>
            <person name="Barry K."/>
            <person name="Grigoriev I.V."/>
            <person name="Crous P."/>
            <person name="Smith M.E."/>
        </authorList>
    </citation>
    <scope>NUCLEOTIDE SEQUENCE</scope>
    <source>
        <strain evidence="1">NBRC 100468</strain>
    </source>
</reference>
<evidence type="ECO:0000313" key="2">
    <source>
        <dbReference type="Proteomes" id="UP001150538"/>
    </source>
</evidence>
<keyword evidence="2" id="KW-1185">Reference proteome</keyword>
<comment type="caution">
    <text evidence="1">The sequence shown here is derived from an EMBL/GenBank/DDBJ whole genome shotgun (WGS) entry which is preliminary data.</text>
</comment>
<dbReference type="AlphaFoldDB" id="A0A9W7ZVC6"/>
<dbReference type="EMBL" id="JANBPU010000086">
    <property type="protein sequence ID" value="KAJ1916908.1"/>
    <property type="molecule type" value="Genomic_DNA"/>
</dbReference>